<dbReference type="STRING" id="1423740.FC36_GL000374"/>
<dbReference type="InterPro" id="IPR045595">
    <property type="entry name" value="SufBD_N"/>
</dbReference>
<evidence type="ECO:0000313" key="4">
    <source>
        <dbReference type="EMBL" id="KRL83235.1"/>
    </source>
</evidence>
<sequence>MSWLEKRRQEVLEVLPTLKNPSFAKIDYSDWGLNMAEVAPFSATPVVADDASQTIIQVDGHLQKNVLPKELLAAGVIVCDWQEALNKHSDLLAEYFMTKASDPKENQLLAEHFLNLQGGLFIYVPKNVRLKKPLTVTFYQHSAEYVHHLLIVAGQNSEFTYFENRKSLGEKKSCANIIEEVVALTNSKVKFIAVDRLAKQTTAYLKRISTVGRDAEVDWALGCLNDGNVVNDFDSDLKGIGAQGISKVIAITTDSQKQGVETKVTNYGQNTYARIFQHGVLLGESGLVFNGIGHILNGAHGSDSQQENRVLMLSDHARGDANPILLIDDNEVNAGHAASVGQVDEEQLYYLMSRGYSRKDAQRLVVRAFLGPVIDELPLPEFRAELSELVERKVYDGQYK</sequence>
<protein>
    <submittedName>
        <fullName evidence="4">SufD protein</fullName>
    </submittedName>
</protein>
<dbReference type="RefSeq" id="WP_025021209.1">
    <property type="nucleotide sequence ID" value="NZ_AZFH01000012.1"/>
</dbReference>
<dbReference type="InterPro" id="IPR037284">
    <property type="entry name" value="SUF_FeS_clus_asmbl_SufBD_sf"/>
</dbReference>
<dbReference type="GO" id="GO:0016226">
    <property type="term" value="P:iron-sulfur cluster assembly"/>
    <property type="evidence" value="ECO:0007669"/>
    <property type="project" value="InterPro"/>
</dbReference>
<dbReference type="InterPro" id="IPR011542">
    <property type="entry name" value="SUF_FeS_clus_asmbl_SufD"/>
</dbReference>
<dbReference type="NCBIfam" id="TIGR01981">
    <property type="entry name" value="sufD"/>
    <property type="match status" value="1"/>
</dbReference>
<evidence type="ECO:0000313" key="5">
    <source>
        <dbReference type="Proteomes" id="UP000051048"/>
    </source>
</evidence>
<reference evidence="4 5" key="1">
    <citation type="journal article" date="2015" name="Genome Announc.">
        <title>Expanding the biotechnology potential of lactobacilli through comparative genomics of 213 strains and associated genera.</title>
        <authorList>
            <person name="Sun Z."/>
            <person name="Harris H.M."/>
            <person name="McCann A."/>
            <person name="Guo C."/>
            <person name="Argimon S."/>
            <person name="Zhang W."/>
            <person name="Yang X."/>
            <person name="Jeffery I.B."/>
            <person name="Cooney J.C."/>
            <person name="Kagawa T.F."/>
            <person name="Liu W."/>
            <person name="Song Y."/>
            <person name="Salvetti E."/>
            <person name="Wrobel A."/>
            <person name="Rasinkangas P."/>
            <person name="Parkhill J."/>
            <person name="Rea M.C."/>
            <person name="O'Sullivan O."/>
            <person name="Ritari J."/>
            <person name="Douillard F.P."/>
            <person name="Paul Ross R."/>
            <person name="Yang R."/>
            <person name="Briner A.E."/>
            <person name="Felis G.E."/>
            <person name="de Vos W.M."/>
            <person name="Barrangou R."/>
            <person name="Klaenhammer T.R."/>
            <person name="Caufield P.W."/>
            <person name="Cui Y."/>
            <person name="Zhang H."/>
            <person name="O'Toole P.W."/>
        </authorList>
    </citation>
    <scope>NUCLEOTIDE SEQUENCE [LARGE SCALE GENOMIC DNA]</scope>
    <source>
        <strain evidence="4 5">DSM 15833</strain>
    </source>
</reference>
<comment type="caution">
    <text evidence="4">The sequence shown here is derived from an EMBL/GenBank/DDBJ whole genome shotgun (WGS) entry which is preliminary data.</text>
</comment>
<evidence type="ECO:0000259" key="2">
    <source>
        <dbReference type="Pfam" id="PF01458"/>
    </source>
</evidence>
<dbReference type="SUPFAM" id="SSF101960">
    <property type="entry name" value="Stabilizer of iron transporter SufD"/>
    <property type="match status" value="1"/>
</dbReference>
<dbReference type="PANTHER" id="PTHR30508:SF1">
    <property type="entry name" value="UPF0051 PROTEIN ABCI8, CHLOROPLASTIC-RELATED"/>
    <property type="match status" value="1"/>
</dbReference>
<dbReference type="AlphaFoldDB" id="A0A0R1TWS4"/>
<dbReference type="Proteomes" id="UP000051048">
    <property type="component" value="Unassembled WGS sequence"/>
</dbReference>
<organism evidence="4 5">
    <name type="scientific">Ligilactobacillus equi DSM 15833 = JCM 10991</name>
    <dbReference type="NCBI Taxonomy" id="1423740"/>
    <lineage>
        <taxon>Bacteria</taxon>
        <taxon>Bacillati</taxon>
        <taxon>Bacillota</taxon>
        <taxon>Bacilli</taxon>
        <taxon>Lactobacillales</taxon>
        <taxon>Lactobacillaceae</taxon>
        <taxon>Ligilactobacillus</taxon>
    </lineage>
</organism>
<dbReference type="Pfam" id="PF19295">
    <property type="entry name" value="SufBD_N"/>
    <property type="match status" value="1"/>
</dbReference>
<gene>
    <name evidence="4" type="ORF">FC36_GL000374</name>
</gene>
<dbReference type="PATRIC" id="fig|1423740.3.peg.403"/>
<dbReference type="Pfam" id="PF01458">
    <property type="entry name" value="SUFBD_core"/>
    <property type="match status" value="1"/>
</dbReference>
<dbReference type="OrthoDB" id="9803529at2"/>
<comment type="similarity">
    <text evidence="1">Belongs to the iron-sulfur cluster assembly SufBD family.</text>
</comment>
<proteinExistence type="inferred from homology"/>
<dbReference type="InterPro" id="IPR055346">
    <property type="entry name" value="Fe-S_cluster_assembly_SufBD"/>
</dbReference>
<dbReference type="EMBL" id="AZFH01000012">
    <property type="protein sequence ID" value="KRL83235.1"/>
    <property type="molecule type" value="Genomic_DNA"/>
</dbReference>
<dbReference type="PANTHER" id="PTHR30508">
    <property type="entry name" value="FES CLUSTER ASSEMBLY PROTEIN SUF"/>
    <property type="match status" value="1"/>
</dbReference>
<dbReference type="InterPro" id="IPR000825">
    <property type="entry name" value="SUF_FeS_clus_asmbl_SufBD_core"/>
</dbReference>
<evidence type="ECO:0000259" key="3">
    <source>
        <dbReference type="Pfam" id="PF19295"/>
    </source>
</evidence>
<name>A0A0R1TWS4_9LACO</name>
<evidence type="ECO:0000256" key="1">
    <source>
        <dbReference type="ARBA" id="ARBA00043967"/>
    </source>
</evidence>
<feature type="domain" description="SUF system FeS cluster assembly SufBD core" evidence="2">
    <location>
        <begin position="145"/>
        <end position="369"/>
    </location>
</feature>
<feature type="domain" description="SUF system FeS cluster assembly SufBD N-terminal" evidence="3">
    <location>
        <begin position="52"/>
        <end position="135"/>
    </location>
</feature>
<accession>A0A0R1TWS4</accession>